<feature type="transmembrane region" description="Helical" evidence="7">
    <location>
        <begin position="174"/>
        <end position="191"/>
    </location>
</feature>
<sequence length="207" mass="23153">MSRRAIHHHTPRCEACGLLLKHAAHKAQCPRCLGPVHLRKPEPLVRTWALLIVATLFYIPSNVLPIMTVVKLGHSSTDTIMSGVLKLYQANLWVLALIVLVASVVIPMMKLATMTWLLISVQRHSHQSPQFRLKLYRLTAWIGRWSMVDIFVITILTALVELGAIATITPGPGAFFFALVVVFTMLAAESFDPRLIWDAMEPPRDST</sequence>
<feature type="transmembrane region" description="Helical" evidence="7">
    <location>
        <begin position="48"/>
        <end position="70"/>
    </location>
</feature>
<evidence type="ECO:0000313" key="8">
    <source>
        <dbReference type="EMBL" id="CRH07277.1"/>
    </source>
</evidence>
<comment type="subcellular location">
    <subcellularLocation>
        <location evidence="1">Cell inner membrane</location>
    </subcellularLocation>
</comment>
<dbReference type="PANTHER" id="PTHR30462">
    <property type="entry name" value="INTERMEMBRANE TRANSPORT PROTEIN PQIB-RELATED"/>
    <property type="match status" value="1"/>
</dbReference>
<keyword evidence="5 7" id="KW-1133">Transmembrane helix</keyword>
<keyword evidence="2" id="KW-1003">Cell membrane</keyword>
<dbReference type="InterPro" id="IPR051800">
    <property type="entry name" value="PqiA-PqiB_transport"/>
</dbReference>
<evidence type="ECO:0000256" key="6">
    <source>
        <dbReference type="ARBA" id="ARBA00023136"/>
    </source>
</evidence>
<dbReference type="PANTHER" id="PTHR30462:SF3">
    <property type="entry name" value="INTERMEMBRANE TRANSPORT PROTEIN PQIA"/>
    <property type="match status" value="1"/>
</dbReference>
<organism evidence="8">
    <name type="scientific">Magnetococcus massalia (strain MO-1)</name>
    <dbReference type="NCBI Taxonomy" id="451514"/>
    <lineage>
        <taxon>Bacteria</taxon>
        <taxon>Pseudomonadati</taxon>
        <taxon>Pseudomonadota</taxon>
        <taxon>Magnetococcia</taxon>
        <taxon>Magnetococcales</taxon>
        <taxon>Magnetococcaceae</taxon>
        <taxon>Magnetococcus</taxon>
    </lineage>
</organism>
<accession>A0A1S7LMC4</accession>
<evidence type="ECO:0000256" key="4">
    <source>
        <dbReference type="ARBA" id="ARBA00022692"/>
    </source>
</evidence>
<evidence type="ECO:0000256" key="7">
    <source>
        <dbReference type="SAM" id="Phobius"/>
    </source>
</evidence>
<keyword evidence="6 7" id="KW-0472">Membrane</keyword>
<evidence type="ECO:0000256" key="3">
    <source>
        <dbReference type="ARBA" id="ARBA00022519"/>
    </source>
</evidence>
<dbReference type="AlphaFoldDB" id="A0A1S7LMC4"/>
<dbReference type="Pfam" id="PF04403">
    <property type="entry name" value="PqiA"/>
    <property type="match status" value="1"/>
</dbReference>
<proteinExistence type="predicted"/>
<keyword evidence="3" id="KW-0997">Cell inner membrane</keyword>
<feature type="transmembrane region" description="Helical" evidence="7">
    <location>
        <begin position="142"/>
        <end position="168"/>
    </location>
</feature>
<keyword evidence="4 7" id="KW-0812">Transmembrane</keyword>
<evidence type="ECO:0000256" key="1">
    <source>
        <dbReference type="ARBA" id="ARBA00004533"/>
    </source>
</evidence>
<dbReference type="GO" id="GO:0005886">
    <property type="term" value="C:plasma membrane"/>
    <property type="evidence" value="ECO:0007669"/>
    <property type="project" value="UniProtKB-SubCell"/>
</dbReference>
<evidence type="ECO:0000256" key="2">
    <source>
        <dbReference type="ARBA" id="ARBA00022475"/>
    </source>
</evidence>
<feature type="transmembrane region" description="Helical" evidence="7">
    <location>
        <begin position="90"/>
        <end position="121"/>
    </location>
</feature>
<evidence type="ECO:0000256" key="5">
    <source>
        <dbReference type="ARBA" id="ARBA00022989"/>
    </source>
</evidence>
<gene>
    <name evidence="8" type="ORF">MAGMO_3136</name>
</gene>
<name>A0A1S7LMC4_MAGMO</name>
<dbReference type="InterPro" id="IPR007498">
    <property type="entry name" value="PqiA-like"/>
</dbReference>
<reference evidence="8" key="1">
    <citation type="submission" date="2015-04" db="EMBL/GenBank/DDBJ databases">
        <authorList>
            <person name="Syromyatnikov M.Y."/>
            <person name="Popov V.N."/>
        </authorList>
    </citation>
    <scope>NUCLEOTIDE SEQUENCE</scope>
    <source>
        <strain evidence="8">MO-1</strain>
    </source>
</reference>
<dbReference type="EMBL" id="LO017727">
    <property type="protein sequence ID" value="CRH07277.1"/>
    <property type="molecule type" value="Genomic_DNA"/>
</dbReference>
<protein>
    <submittedName>
        <fullName evidence="8">Putative paraquat-inducible protein A</fullName>
    </submittedName>
</protein>